<feature type="transmembrane region" description="Helical" evidence="13">
    <location>
        <begin position="32"/>
        <end position="53"/>
    </location>
</feature>
<comment type="subcellular location">
    <subcellularLocation>
        <location evidence="2">Membrane</location>
        <topology evidence="2">Multi-pass membrane protein</topology>
    </subcellularLocation>
</comment>
<gene>
    <name evidence="14" type="ORF">SAMN05444370_101308</name>
</gene>
<dbReference type="PANTHER" id="PTHR10978">
    <property type="entry name" value="SUCCINATE DEHYDROGENASE CYTOCHROME B560 SUBUNIT"/>
    <property type="match status" value="1"/>
</dbReference>
<comment type="cofactor">
    <cofactor evidence="12">
        <name>heme</name>
        <dbReference type="ChEBI" id="CHEBI:30413"/>
    </cofactor>
    <text evidence="12">The heme is bound between the two transmembrane subunits.</text>
</comment>
<comment type="function">
    <text evidence="1">Membrane-anchoring subunit of succinate dehydrogenase (SDH).</text>
</comment>
<keyword evidence="10 13" id="KW-0472">Membrane</keyword>
<evidence type="ECO:0000256" key="12">
    <source>
        <dbReference type="PIRSR" id="PIRSR000178-1"/>
    </source>
</evidence>
<dbReference type="Proteomes" id="UP000198703">
    <property type="component" value="Unassembled WGS sequence"/>
</dbReference>
<dbReference type="PROSITE" id="PS01000">
    <property type="entry name" value="SDH_CYT_1"/>
    <property type="match status" value="1"/>
</dbReference>
<dbReference type="Pfam" id="PF01127">
    <property type="entry name" value="Sdh_cyt"/>
    <property type="match status" value="1"/>
</dbReference>
<name>A0A1H3VT56_9RHOB</name>
<keyword evidence="9 12" id="KW-0408">Iron</keyword>
<reference evidence="14 15" key="1">
    <citation type="submission" date="2016-10" db="EMBL/GenBank/DDBJ databases">
        <authorList>
            <person name="de Groot N.N."/>
        </authorList>
    </citation>
    <scope>NUCLEOTIDE SEQUENCE [LARGE SCALE GENOMIC DNA]</scope>
    <source>
        <strain evidence="14 15">DSM 15345</strain>
    </source>
</reference>
<evidence type="ECO:0000313" key="15">
    <source>
        <dbReference type="Proteomes" id="UP000198703"/>
    </source>
</evidence>
<dbReference type="InterPro" id="IPR000701">
    <property type="entry name" value="SuccDH_FuR_B_TM-su"/>
</dbReference>
<proteinExistence type="inferred from homology"/>
<evidence type="ECO:0000313" key="14">
    <source>
        <dbReference type="EMBL" id="SDZ77939.1"/>
    </source>
</evidence>
<evidence type="ECO:0000256" key="4">
    <source>
        <dbReference type="ARBA" id="ARBA00020076"/>
    </source>
</evidence>
<dbReference type="InterPro" id="IPR018495">
    <property type="entry name" value="Succ_DH_cyt_bsu_CS"/>
</dbReference>
<evidence type="ECO:0000256" key="3">
    <source>
        <dbReference type="ARBA" id="ARBA00007244"/>
    </source>
</evidence>
<dbReference type="GO" id="GO:0006099">
    <property type="term" value="P:tricarboxylic acid cycle"/>
    <property type="evidence" value="ECO:0007669"/>
    <property type="project" value="InterPro"/>
</dbReference>
<feature type="binding site" description="axial binding residue" evidence="12">
    <location>
        <position position="84"/>
    </location>
    <ligand>
        <name>heme</name>
        <dbReference type="ChEBI" id="CHEBI:30413"/>
        <note>ligand shared with second transmembrane subunit</note>
    </ligand>
    <ligandPart>
        <name>Fe</name>
        <dbReference type="ChEBI" id="CHEBI:18248"/>
    </ligandPart>
</feature>
<evidence type="ECO:0000256" key="10">
    <source>
        <dbReference type="ARBA" id="ARBA00023136"/>
    </source>
</evidence>
<dbReference type="RefSeq" id="WP_093247713.1">
    <property type="nucleotide sequence ID" value="NZ_FNQM01000001.1"/>
</dbReference>
<keyword evidence="8 13" id="KW-1133">Transmembrane helix</keyword>
<dbReference type="PANTHER" id="PTHR10978:SF5">
    <property type="entry name" value="SUCCINATE DEHYDROGENASE CYTOCHROME B560 SUBUNIT, MITOCHONDRIAL"/>
    <property type="match status" value="1"/>
</dbReference>
<keyword evidence="7 12" id="KW-0479">Metal-binding</keyword>
<evidence type="ECO:0000256" key="11">
    <source>
        <dbReference type="ARBA" id="ARBA00025912"/>
    </source>
</evidence>
<evidence type="ECO:0000256" key="7">
    <source>
        <dbReference type="ARBA" id="ARBA00022723"/>
    </source>
</evidence>
<keyword evidence="6 13" id="KW-0812">Transmembrane</keyword>
<protein>
    <recommendedName>
        <fullName evidence="4">Succinate dehydrogenase cytochrome b556 subunit</fullName>
    </recommendedName>
</protein>
<dbReference type="STRING" id="89524.SAMN05444370_101308"/>
<dbReference type="PROSITE" id="PS01001">
    <property type="entry name" value="SDH_CYT_2"/>
    <property type="match status" value="1"/>
</dbReference>
<sequence length="127" mass="13605">MADVNRGARPLSPHLSVYKPELNMVMSIMHRITGVGLTLGAALVAWWLLAAATSAEYFAFVDGLMTSWLGALLLIGSTAALWYHFCNGLRHLAWDAGYGFELDKVDQSGKLIIAATAALTALTVALV</sequence>
<feature type="transmembrane region" description="Helical" evidence="13">
    <location>
        <begin position="65"/>
        <end position="85"/>
    </location>
</feature>
<dbReference type="GO" id="GO:0046872">
    <property type="term" value="F:metal ion binding"/>
    <property type="evidence" value="ECO:0007669"/>
    <property type="project" value="UniProtKB-KW"/>
</dbReference>
<dbReference type="CDD" id="cd03499">
    <property type="entry name" value="SQR_TypeC_SdhC"/>
    <property type="match status" value="1"/>
</dbReference>
<dbReference type="GO" id="GO:0016020">
    <property type="term" value="C:membrane"/>
    <property type="evidence" value="ECO:0007669"/>
    <property type="project" value="UniProtKB-SubCell"/>
</dbReference>
<keyword evidence="15" id="KW-1185">Reference proteome</keyword>
<dbReference type="OrthoDB" id="9799441at2"/>
<evidence type="ECO:0000256" key="2">
    <source>
        <dbReference type="ARBA" id="ARBA00004141"/>
    </source>
</evidence>
<comment type="similarity">
    <text evidence="3">Belongs to the cytochrome b560 family.</text>
</comment>
<dbReference type="GO" id="GO:0009055">
    <property type="term" value="F:electron transfer activity"/>
    <property type="evidence" value="ECO:0007669"/>
    <property type="project" value="InterPro"/>
</dbReference>
<dbReference type="InterPro" id="IPR014314">
    <property type="entry name" value="Succ_DH_cytb556"/>
</dbReference>
<dbReference type="EMBL" id="FNQM01000001">
    <property type="protein sequence ID" value="SDZ77939.1"/>
    <property type="molecule type" value="Genomic_DNA"/>
</dbReference>
<dbReference type="Gene3D" id="1.20.1300.10">
    <property type="entry name" value="Fumarate reductase/succinate dehydrogenase, transmembrane subunit"/>
    <property type="match status" value="1"/>
</dbReference>
<keyword evidence="5 12" id="KW-0349">Heme</keyword>
<comment type="subunit">
    <text evidence="11">Part of an enzyme complex containing four subunits: a flavoprotein, an iron-sulfur protein, plus two membrane-anchoring proteins, SdhC and SdhD. The complex can form homotrimers.</text>
</comment>
<dbReference type="AlphaFoldDB" id="A0A1H3VT56"/>
<dbReference type="NCBIfam" id="TIGR02970">
    <property type="entry name" value="succ_dehyd_cytB"/>
    <property type="match status" value="1"/>
</dbReference>
<accession>A0A1H3VT56</accession>
<evidence type="ECO:0000256" key="6">
    <source>
        <dbReference type="ARBA" id="ARBA00022692"/>
    </source>
</evidence>
<evidence type="ECO:0000256" key="1">
    <source>
        <dbReference type="ARBA" id="ARBA00004050"/>
    </source>
</evidence>
<dbReference type="InterPro" id="IPR034804">
    <property type="entry name" value="SQR/QFR_C/D"/>
</dbReference>
<dbReference type="PIRSF" id="PIRSF000178">
    <property type="entry name" value="SDH_cyt_b560"/>
    <property type="match status" value="1"/>
</dbReference>
<evidence type="ECO:0000256" key="5">
    <source>
        <dbReference type="ARBA" id="ARBA00022617"/>
    </source>
</evidence>
<evidence type="ECO:0000256" key="8">
    <source>
        <dbReference type="ARBA" id="ARBA00022989"/>
    </source>
</evidence>
<dbReference type="SUPFAM" id="SSF81343">
    <property type="entry name" value="Fumarate reductase respiratory complex transmembrane subunits"/>
    <property type="match status" value="1"/>
</dbReference>
<organism evidence="14 15">
    <name type="scientific">Rubrimonas cliftonensis</name>
    <dbReference type="NCBI Taxonomy" id="89524"/>
    <lineage>
        <taxon>Bacteria</taxon>
        <taxon>Pseudomonadati</taxon>
        <taxon>Pseudomonadota</taxon>
        <taxon>Alphaproteobacteria</taxon>
        <taxon>Rhodobacterales</taxon>
        <taxon>Paracoccaceae</taxon>
        <taxon>Rubrimonas</taxon>
    </lineage>
</organism>
<evidence type="ECO:0000256" key="9">
    <source>
        <dbReference type="ARBA" id="ARBA00023004"/>
    </source>
</evidence>
<evidence type="ECO:0000256" key="13">
    <source>
        <dbReference type="SAM" id="Phobius"/>
    </source>
</evidence>